<reference evidence="3" key="1">
    <citation type="journal article" date="2017" name="Biotechnol. Biofuels">
        <title>Evaluation of environmental bacterial communities as a factor affecting the growth of duckweed Lemna minor.</title>
        <authorList>
            <person name="Ishizawa H."/>
            <person name="Kuroda M."/>
            <person name="Morikawa M."/>
            <person name="Ike M."/>
        </authorList>
    </citation>
    <scope>NUCLEOTIDE SEQUENCE [LARGE SCALE GENOMIC DNA]</scope>
    <source>
        <strain evidence="3">M6</strain>
    </source>
</reference>
<dbReference type="Proteomes" id="UP000278756">
    <property type="component" value="Chromosome 1"/>
</dbReference>
<organism evidence="2 3">
    <name type="scientific">Asticcacaulis excentricus</name>
    <dbReference type="NCBI Taxonomy" id="78587"/>
    <lineage>
        <taxon>Bacteria</taxon>
        <taxon>Pseudomonadati</taxon>
        <taxon>Pseudomonadota</taxon>
        <taxon>Alphaproteobacteria</taxon>
        <taxon>Caulobacterales</taxon>
        <taxon>Caulobacteraceae</taxon>
        <taxon>Asticcacaulis</taxon>
    </lineage>
</organism>
<name>A0A3G9GA12_9CAUL</name>
<feature type="transmembrane region" description="Helical" evidence="1">
    <location>
        <begin position="104"/>
        <end position="126"/>
    </location>
</feature>
<keyword evidence="1" id="KW-1133">Transmembrane helix</keyword>
<evidence type="ECO:0000256" key="1">
    <source>
        <dbReference type="SAM" id="Phobius"/>
    </source>
</evidence>
<protein>
    <recommendedName>
        <fullName evidence="4">DUF2975 domain-containing protein</fullName>
    </recommendedName>
</protein>
<evidence type="ECO:0000313" key="3">
    <source>
        <dbReference type="Proteomes" id="UP000278756"/>
    </source>
</evidence>
<keyword evidence="1" id="KW-0472">Membrane</keyword>
<proteinExistence type="predicted"/>
<dbReference type="Pfam" id="PF11188">
    <property type="entry name" value="DUF2975"/>
    <property type="match status" value="1"/>
</dbReference>
<feature type="transmembrane region" description="Helical" evidence="1">
    <location>
        <begin position="138"/>
        <end position="156"/>
    </location>
</feature>
<dbReference type="AlphaFoldDB" id="A0A3G9GA12"/>
<gene>
    <name evidence="2" type="ORF">EM6_1845</name>
</gene>
<feature type="transmembrane region" description="Helical" evidence="1">
    <location>
        <begin position="65"/>
        <end position="84"/>
    </location>
</feature>
<dbReference type="InterPro" id="IPR021354">
    <property type="entry name" value="DUF2975"/>
</dbReference>
<dbReference type="RefSeq" id="WP_126422197.1">
    <property type="nucleotide sequence ID" value="NZ_AP018827.1"/>
</dbReference>
<reference evidence="3" key="2">
    <citation type="journal article" date="2017" name="Plant Physiol. Biochem.">
        <title>Differential oxidative and antioxidative response of duckweed Lemna minor toward plant growth promoting/inhibiting bacteria.</title>
        <authorList>
            <person name="Ishizawa H."/>
            <person name="Kuroda M."/>
            <person name="Morikawa M."/>
            <person name="Ike M."/>
        </authorList>
    </citation>
    <scope>NUCLEOTIDE SEQUENCE [LARGE SCALE GENOMIC DNA]</scope>
    <source>
        <strain evidence="3">M6</strain>
    </source>
</reference>
<dbReference type="EMBL" id="AP018827">
    <property type="protein sequence ID" value="BBF81248.1"/>
    <property type="molecule type" value="Genomic_DNA"/>
</dbReference>
<evidence type="ECO:0000313" key="2">
    <source>
        <dbReference type="EMBL" id="BBF81248.1"/>
    </source>
</evidence>
<sequence length="173" mass="19050">MRFLGPRSISSLLKTALDVVYYGLFAMIVAVGIAALCLLSVPTLAAEVMARMKMVAQINGTQQAILMLAFGVSLSGYLLIMRWTRQVFRTLAEGDVFHPDNTLRLRWIGFGLAGVELYSYASRALAEAILKMPVEPVYGMRAVTAWFSVLVVFVLAEVFKEGARLRAEANLTI</sequence>
<accession>A0A3G9GA12</accession>
<evidence type="ECO:0008006" key="4">
    <source>
        <dbReference type="Google" id="ProtNLM"/>
    </source>
</evidence>
<feature type="transmembrane region" description="Helical" evidence="1">
    <location>
        <begin position="20"/>
        <end position="44"/>
    </location>
</feature>
<keyword evidence="1" id="KW-0812">Transmembrane</keyword>
<dbReference type="OrthoDB" id="7349915at2"/>